<feature type="region of interest" description="Disordered" evidence="1">
    <location>
        <begin position="1"/>
        <end position="100"/>
    </location>
</feature>
<dbReference type="GeneID" id="101159155"/>
<proteinExistence type="predicted"/>
<reference evidence="2" key="3">
    <citation type="submission" date="2025-09" db="UniProtKB">
        <authorList>
            <consortium name="Ensembl"/>
        </authorList>
    </citation>
    <scope>IDENTIFICATION</scope>
    <source>
        <strain evidence="2">Hd-rR</strain>
    </source>
</reference>
<dbReference type="RefSeq" id="XP_011490349.2">
    <property type="nucleotide sequence ID" value="XM_011492047.3"/>
</dbReference>
<dbReference type="InParanoid" id="A0A3B3IEI2"/>
<dbReference type="OrthoDB" id="6338233at2759"/>
<feature type="compositionally biased region" description="Acidic residues" evidence="1">
    <location>
        <begin position="87"/>
        <end position="98"/>
    </location>
</feature>
<dbReference type="Proteomes" id="UP000001038">
    <property type="component" value="Chromosome 24"/>
</dbReference>
<evidence type="ECO:0000313" key="3">
    <source>
        <dbReference type="Proteomes" id="UP000001038"/>
    </source>
</evidence>
<dbReference type="PANTHER" id="PTHR16524">
    <property type="entry name" value="CELL DEATH REGULATOR AVEN"/>
    <property type="match status" value="1"/>
</dbReference>
<accession>A0A3B3IEI2</accession>
<dbReference type="STRING" id="8090.ENSORLP00000042152"/>
<feature type="compositionally biased region" description="Basic residues" evidence="1">
    <location>
        <begin position="57"/>
        <end position="72"/>
    </location>
</feature>
<dbReference type="RefSeq" id="XP_004084021.3">
    <property type="nucleotide sequence ID" value="XM_004083973.4"/>
</dbReference>
<name>A0A3B3IEI2_ORYLA</name>
<reference evidence="2" key="2">
    <citation type="submission" date="2025-08" db="UniProtKB">
        <authorList>
            <consortium name="Ensembl"/>
        </authorList>
    </citation>
    <scope>IDENTIFICATION</scope>
    <source>
        <strain evidence="2">Hd-rR</strain>
    </source>
</reference>
<dbReference type="CTD" id="57099"/>
<reference evidence="2 3" key="1">
    <citation type="journal article" date="2007" name="Nature">
        <title>The medaka draft genome and insights into vertebrate genome evolution.</title>
        <authorList>
            <person name="Kasahara M."/>
            <person name="Naruse K."/>
            <person name="Sasaki S."/>
            <person name="Nakatani Y."/>
            <person name="Qu W."/>
            <person name="Ahsan B."/>
            <person name="Yamada T."/>
            <person name="Nagayasu Y."/>
            <person name="Doi K."/>
            <person name="Kasai Y."/>
            <person name="Jindo T."/>
            <person name="Kobayashi D."/>
            <person name="Shimada A."/>
            <person name="Toyoda A."/>
            <person name="Kuroki Y."/>
            <person name="Fujiyama A."/>
            <person name="Sasaki T."/>
            <person name="Shimizu A."/>
            <person name="Asakawa S."/>
            <person name="Shimizu N."/>
            <person name="Hashimoto S."/>
            <person name="Yang J."/>
            <person name="Lee Y."/>
            <person name="Matsushima K."/>
            <person name="Sugano S."/>
            <person name="Sakaizumi M."/>
            <person name="Narita T."/>
            <person name="Ohishi K."/>
            <person name="Haga S."/>
            <person name="Ohta F."/>
            <person name="Nomoto H."/>
            <person name="Nogata K."/>
            <person name="Morishita T."/>
            <person name="Endo T."/>
            <person name="Shin-I T."/>
            <person name="Takeda H."/>
            <person name="Morishita S."/>
            <person name="Kohara Y."/>
        </authorList>
    </citation>
    <scope>NUCLEOTIDE SEQUENCE [LARGE SCALE GENOMIC DNA]</scope>
    <source>
        <strain evidence="2 3">Hd-rR</strain>
    </source>
</reference>
<sequence length="326" mass="35712">MFDVTPSRKQPRVSLSKQSVIGEFCMEGKMSRGRGGGWRRGGRGGQDGDGVQGDHRGRGKRDHHRGRGRGRGRGGSGSAAGFPAPADQDDGFDLEEERQEVFSRRKLESNWDRYKESERVEQEEDMPTRRGEDYHVLLESAGDSFTHFRFSEEKDWETDAIPAAQMSVVFVDLAALARTLQDVPLNRRLDLEAELLQASTPADLPAAVTPRQEVPKPSKFASPSKTVSNSAPSPAPVAPTVKDTPLWTAASEPAVEDGDEELDQLLGLQKLDNQSAVAMEKEGVPVVVTEAAVEEKSADASPVKSAPVRQEMSEEDLEDWLDSMIS</sequence>
<dbReference type="RefSeq" id="XP_020570406.1">
    <property type="nucleotide sequence ID" value="XM_020714747.2"/>
</dbReference>
<feature type="region of interest" description="Disordered" evidence="1">
    <location>
        <begin position="203"/>
        <end position="241"/>
    </location>
</feature>
<dbReference type="RefSeq" id="XP_011490348.2">
    <property type="nucleotide sequence ID" value="XM_011492046.3"/>
</dbReference>
<evidence type="ECO:0000256" key="1">
    <source>
        <dbReference type="SAM" id="MobiDB-lite"/>
    </source>
</evidence>
<dbReference type="Ensembl" id="ENSORLT00000035980.1">
    <property type="protein sequence ID" value="ENSORLP00000042152.1"/>
    <property type="gene ID" value="ENSORLG00000029866.1"/>
</dbReference>
<dbReference type="InterPro" id="IPR026187">
    <property type="entry name" value="Aven"/>
</dbReference>
<dbReference type="GO" id="GO:0010972">
    <property type="term" value="P:negative regulation of G2/M transition of mitotic cell cycle"/>
    <property type="evidence" value="ECO:0000318"/>
    <property type="project" value="GO_Central"/>
</dbReference>
<dbReference type="GeneTree" id="ENSGT00390000003299"/>
<dbReference type="AlphaFoldDB" id="A0A3B3IEI2"/>
<gene>
    <name evidence="2" type="primary">AVEN</name>
    <name evidence="2" type="synonym">aven</name>
</gene>
<dbReference type="KEGG" id="ola:101159155"/>
<feature type="compositionally biased region" description="Acidic residues" evidence="1">
    <location>
        <begin position="313"/>
        <end position="326"/>
    </location>
</feature>
<dbReference type="PANTHER" id="PTHR16524:SF2">
    <property type="entry name" value="CELL DEATH REGULATOR AVEN"/>
    <property type="match status" value="1"/>
</dbReference>
<protein>
    <submittedName>
        <fullName evidence="2">Apoptosis, caspase activation inhibitor</fullName>
    </submittedName>
</protein>
<evidence type="ECO:0000313" key="2">
    <source>
        <dbReference type="Ensembl" id="ENSORLP00000042152.1"/>
    </source>
</evidence>
<keyword evidence="3" id="KW-1185">Reference proteome</keyword>
<feature type="compositionally biased region" description="Gly residues" evidence="1">
    <location>
        <begin position="33"/>
        <end position="51"/>
    </location>
</feature>
<dbReference type="Bgee" id="ENSORLG00000029866">
    <property type="expression patterns" value="Expressed in testis and 14 other cell types or tissues"/>
</dbReference>
<feature type="region of interest" description="Disordered" evidence="1">
    <location>
        <begin position="293"/>
        <end position="326"/>
    </location>
</feature>
<organism evidence="2 3">
    <name type="scientific">Oryzias latipes</name>
    <name type="common">Japanese rice fish</name>
    <name type="synonym">Japanese killifish</name>
    <dbReference type="NCBI Taxonomy" id="8090"/>
    <lineage>
        <taxon>Eukaryota</taxon>
        <taxon>Metazoa</taxon>
        <taxon>Chordata</taxon>
        <taxon>Craniata</taxon>
        <taxon>Vertebrata</taxon>
        <taxon>Euteleostomi</taxon>
        <taxon>Actinopterygii</taxon>
        <taxon>Neopterygii</taxon>
        <taxon>Teleostei</taxon>
        <taxon>Neoteleostei</taxon>
        <taxon>Acanthomorphata</taxon>
        <taxon>Ovalentaria</taxon>
        <taxon>Atherinomorphae</taxon>
        <taxon>Beloniformes</taxon>
        <taxon>Adrianichthyidae</taxon>
        <taxon>Oryziinae</taxon>
        <taxon>Oryzias</taxon>
    </lineage>
</organism>